<accession>A0ACC7NXH9</accession>
<comment type="caution">
    <text evidence="1">The sequence shown here is derived from an EMBL/GenBank/DDBJ whole genome shotgun (WGS) entry which is preliminary data.</text>
</comment>
<name>A0ACC7NXH9_9BACL</name>
<dbReference type="Proteomes" id="UP001631969">
    <property type="component" value="Unassembled WGS sequence"/>
</dbReference>
<dbReference type="EMBL" id="JBJURJ010000006">
    <property type="protein sequence ID" value="MFM9328734.1"/>
    <property type="molecule type" value="Genomic_DNA"/>
</dbReference>
<evidence type="ECO:0000313" key="2">
    <source>
        <dbReference type="Proteomes" id="UP001631969"/>
    </source>
</evidence>
<reference evidence="1" key="1">
    <citation type="submission" date="2024-12" db="EMBL/GenBank/DDBJ databases">
        <authorList>
            <person name="Wu N."/>
        </authorList>
    </citation>
    <scope>NUCLEOTIDE SEQUENCE</scope>
    <source>
        <strain evidence="1">P15</strain>
    </source>
</reference>
<sequence length="132" mass="14399">MSTLDLLLGLDPTKLKRPVRQVELTRLSEAAGEKVVFTIQALTLSEEEEISEICDKGGVKDPVAVRIFTLLKGVTTPDLKSPKLLERYGAATPKELLESSKLLQSGEIAHLYSQISELSGYSENAVTELKNG</sequence>
<evidence type="ECO:0000313" key="1">
    <source>
        <dbReference type="EMBL" id="MFM9328734.1"/>
    </source>
</evidence>
<proteinExistence type="predicted"/>
<gene>
    <name evidence="1" type="ORF">ACI1P1_10580</name>
</gene>
<organism evidence="1 2">
    <name type="scientific">Paenibacillus mesotrionivorans</name>
    <dbReference type="NCBI Taxonomy" id="3160968"/>
    <lineage>
        <taxon>Bacteria</taxon>
        <taxon>Bacillati</taxon>
        <taxon>Bacillota</taxon>
        <taxon>Bacilli</taxon>
        <taxon>Bacillales</taxon>
        <taxon>Paenibacillaceae</taxon>
        <taxon>Paenibacillus</taxon>
    </lineage>
</organism>
<protein>
    <submittedName>
        <fullName evidence="1">Phage tail assembly chaperone</fullName>
    </submittedName>
</protein>
<keyword evidence="2" id="KW-1185">Reference proteome</keyword>